<organism evidence="3 4">
    <name type="scientific">Adonisia turfae CCMR0082</name>
    <dbReference type="NCBI Taxonomy" id="2304604"/>
    <lineage>
        <taxon>Bacteria</taxon>
        <taxon>Bacillati</taxon>
        <taxon>Cyanobacteriota</taxon>
        <taxon>Adonisia</taxon>
        <taxon>Adonisia turfae</taxon>
    </lineage>
</organism>
<accession>A0A6M0SEU0</accession>
<gene>
    <name evidence="3" type="ORF">D0962_30300</name>
</gene>
<dbReference type="Gene3D" id="3.40.50.720">
    <property type="entry name" value="NAD(P)-binding Rossmann-like Domain"/>
    <property type="match status" value="1"/>
</dbReference>
<dbReference type="SUPFAM" id="SSF51735">
    <property type="entry name" value="NAD(P)-binding Rossmann-fold domains"/>
    <property type="match status" value="1"/>
</dbReference>
<name>A0A6M0SEU0_9CYAN</name>
<dbReference type="AlphaFoldDB" id="A0A6M0SEU0"/>
<dbReference type="FunFam" id="3.40.50.720:FF:000084">
    <property type="entry name" value="Short-chain dehydrogenase reductase"/>
    <property type="match status" value="1"/>
</dbReference>
<evidence type="ECO:0000313" key="4">
    <source>
        <dbReference type="Proteomes" id="UP000473574"/>
    </source>
</evidence>
<dbReference type="InterPro" id="IPR002347">
    <property type="entry name" value="SDR_fam"/>
</dbReference>
<evidence type="ECO:0000256" key="1">
    <source>
        <dbReference type="ARBA" id="ARBA00006484"/>
    </source>
</evidence>
<dbReference type="EC" id="1.1.1.47" evidence="3"/>
<evidence type="ECO:0000256" key="2">
    <source>
        <dbReference type="ARBA" id="ARBA00023002"/>
    </source>
</evidence>
<sequence>MNVLSNKVAIVTGASAGIGYATAKLFAKAGAAVVVAARRQDKLDELVDFIGHSGGQAVALAGDVKDEEFAKALVTLALKEFGGLDIAFNNAGITGIPGAVTDLSLDDWNNVLATNLTSSYLGAKYQLPAMVNRGGGSLIFTSTFVGYTVGMPGMAAYAASKAGLIGLTKVLAVEYGKQQIRVNALLPGGTDTPMGRDFANTPEALAFVQNLHALKRMATPHEIAASALYLASDAASFTTGSAMLVDGGVSINRV</sequence>
<protein>
    <submittedName>
        <fullName evidence="3">Glucose 1-dehydrogenase</fullName>
        <ecNumber evidence="3">1.1.1.47</ecNumber>
    </submittedName>
</protein>
<dbReference type="GO" id="GO:0047936">
    <property type="term" value="F:glucose 1-dehydrogenase [NAD(P)+] activity"/>
    <property type="evidence" value="ECO:0007669"/>
    <property type="project" value="UniProtKB-EC"/>
</dbReference>
<dbReference type="Pfam" id="PF13561">
    <property type="entry name" value="adh_short_C2"/>
    <property type="match status" value="1"/>
</dbReference>
<proteinExistence type="inferred from homology"/>
<keyword evidence="2 3" id="KW-0560">Oxidoreductase</keyword>
<dbReference type="PANTHER" id="PTHR24321">
    <property type="entry name" value="DEHYDROGENASES, SHORT CHAIN"/>
    <property type="match status" value="1"/>
</dbReference>
<dbReference type="RefSeq" id="WP_163669629.1">
    <property type="nucleotide sequence ID" value="NZ_QZCE01000002.1"/>
</dbReference>
<dbReference type="NCBIfam" id="NF005681">
    <property type="entry name" value="PRK07478.1"/>
    <property type="match status" value="1"/>
</dbReference>
<dbReference type="PRINTS" id="PR00081">
    <property type="entry name" value="GDHRDH"/>
</dbReference>
<dbReference type="InterPro" id="IPR036291">
    <property type="entry name" value="NAD(P)-bd_dom_sf"/>
</dbReference>
<reference evidence="3 4" key="1">
    <citation type="journal article" date="2020" name="Microb. Ecol.">
        <title>Ecogenomics of the Marine Benthic Filamentous Cyanobacterium Adonisia.</title>
        <authorList>
            <person name="Walter J.M."/>
            <person name="Coutinho F.H."/>
            <person name="Leomil L."/>
            <person name="Hargreaves P.I."/>
            <person name="Campeao M.E."/>
            <person name="Vieira V.V."/>
            <person name="Silva B.S."/>
            <person name="Fistarol G.O."/>
            <person name="Salomon P.S."/>
            <person name="Sawabe T."/>
            <person name="Mino S."/>
            <person name="Hosokawa M."/>
            <person name="Miyashita H."/>
            <person name="Maruyama F."/>
            <person name="van Verk M.C."/>
            <person name="Dutilh B.E."/>
            <person name="Thompson C.C."/>
            <person name="Thompson F.L."/>
        </authorList>
    </citation>
    <scope>NUCLEOTIDE SEQUENCE [LARGE SCALE GENOMIC DNA]</scope>
    <source>
        <strain evidence="3 4">CCMR0082</strain>
    </source>
</reference>
<comment type="similarity">
    <text evidence="1">Belongs to the short-chain dehydrogenases/reductases (SDR) family.</text>
</comment>
<dbReference type="NCBIfam" id="NF005559">
    <property type="entry name" value="PRK07231.1"/>
    <property type="match status" value="1"/>
</dbReference>
<dbReference type="CDD" id="cd05233">
    <property type="entry name" value="SDR_c"/>
    <property type="match status" value="1"/>
</dbReference>
<dbReference type="PRINTS" id="PR00080">
    <property type="entry name" value="SDRFAMILY"/>
</dbReference>
<comment type="caution">
    <text evidence="3">The sequence shown here is derived from an EMBL/GenBank/DDBJ whole genome shotgun (WGS) entry which is preliminary data.</text>
</comment>
<dbReference type="Proteomes" id="UP000473574">
    <property type="component" value="Unassembled WGS sequence"/>
</dbReference>
<evidence type="ECO:0000313" key="3">
    <source>
        <dbReference type="EMBL" id="NEZ66995.1"/>
    </source>
</evidence>
<dbReference type="PANTHER" id="PTHR24321:SF11">
    <property type="entry name" value="BLR0893 PROTEIN"/>
    <property type="match status" value="1"/>
</dbReference>
<dbReference type="EMBL" id="QZCE01000002">
    <property type="protein sequence ID" value="NEZ66995.1"/>
    <property type="molecule type" value="Genomic_DNA"/>
</dbReference>